<dbReference type="OrthoDB" id="2392202at2759"/>
<evidence type="ECO:0000313" key="2">
    <source>
        <dbReference type="EMBL" id="KZS89952.1"/>
    </source>
</evidence>
<sequence length="428" mass="48712">MGWKQKFQKNKDPIPQEKSNCLETLLIKELGALDGLPGLKDLPEKLRDLVFHCHETEERSWAELRLAGNLTEDEVAAIVGNYSKESPSSVSNKLLEFDGDLVVEFVVRRWCESVTKNPADQANMASLFTRNVFMAHLAFHMGLLENPHLCFKPKDAVAVWIWKRTPESRAQPPPKVIANLFEALMGAMRLRHGTRAVYDWFEPLLRALHPNATNPHFANATTQEPPYVKSNWKNGKDKEAVSFMRSFAVKNSDSIEHAGASLRKVLNTTSFMSFVGKNTLDAPHSRKLSSGEAFLKLQIFCAFMRSRYYLYFHKDGERIPNYLTNLIKLILSPAVLSAFATELRLHDFFLSEKSRCEPDEWEMCQAMICACGHFEQNNNKRLSSLEPLFEMIVLAANIVVGWKDFIGHYSDIRPVFPSTPFQYGVVPV</sequence>
<organism evidence="2 3">
    <name type="scientific">Sistotremastrum niveocremeum HHB9708</name>
    <dbReference type="NCBI Taxonomy" id="1314777"/>
    <lineage>
        <taxon>Eukaryota</taxon>
        <taxon>Fungi</taxon>
        <taxon>Dikarya</taxon>
        <taxon>Basidiomycota</taxon>
        <taxon>Agaricomycotina</taxon>
        <taxon>Agaricomycetes</taxon>
        <taxon>Sistotremastrales</taxon>
        <taxon>Sistotremastraceae</taxon>
        <taxon>Sertulicium</taxon>
        <taxon>Sertulicium niveocremeum</taxon>
    </lineage>
</organism>
<dbReference type="Proteomes" id="UP000076722">
    <property type="component" value="Unassembled WGS sequence"/>
</dbReference>
<dbReference type="Pfam" id="PF00636">
    <property type="entry name" value="Ribonuclease_3"/>
    <property type="match status" value="1"/>
</dbReference>
<protein>
    <recommendedName>
        <fullName evidence="1">RNase III domain-containing protein</fullName>
    </recommendedName>
</protein>
<dbReference type="SMART" id="SM00535">
    <property type="entry name" value="RIBOc"/>
    <property type="match status" value="1"/>
</dbReference>
<dbReference type="Gene3D" id="1.10.1520.10">
    <property type="entry name" value="Ribonuclease III domain"/>
    <property type="match status" value="1"/>
</dbReference>
<evidence type="ECO:0000313" key="3">
    <source>
        <dbReference type="Proteomes" id="UP000076722"/>
    </source>
</evidence>
<dbReference type="InterPro" id="IPR036389">
    <property type="entry name" value="RNase_III_sf"/>
</dbReference>
<dbReference type="SUPFAM" id="SSF69065">
    <property type="entry name" value="RNase III domain-like"/>
    <property type="match status" value="1"/>
</dbReference>
<accession>A0A164QTG9</accession>
<proteinExistence type="predicted"/>
<dbReference type="AlphaFoldDB" id="A0A164QTG9"/>
<reference evidence="2 3" key="1">
    <citation type="journal article" date="2016" name="Mol. Biol. Evol.">
        <title>Comparative Genomics of Early-Diverging Mushroom-Forming Fungi Provides Insights into the Origins of Lignocellulose Decay Capabilities.</title>
        <authorList>
            <person name="Nagy L.G."/>
            <person name="Riley R."/>
            <person name="Tritt A."/>
            <person name="Adam C."/>
            <person name="Daum C."/>
            <person name="Floudas D."/>
            <person name="Sun H."/>
            <person name="Yadav J.S."/>
            <person name="Pangilinan J."/>
            <person name="Larsson K.H."/>
            <person name="Matsuura K."/>
            <person name="Barry K."/>
            <person name="Labutti K."/>
            <person name="Kuo R."/>
            <person name="Ohm R.A."/>
            <person name="Bhattacharya S.S."/>
            <person name="Shirouzu T."/>
            <person name="Yoshinaga Y."/>
            <person name="Martin F.M."/>
            <person name="Grigoriev I.V."/>
            <person name="Hibbett D.S."/>
        </authorList>
    </citation>
    <scope>NUCLEOTIDE SEQUENCE [LARGE SCALE GENOMIC DNA]</scope>
    <source>
        <strain evidence="2 3">HHB9708</strain>
    </source>
</reference>
<dbReference type="GO" id="GO:0004525">
    <property type="term" value="F:ribonuclease III activity"/>
    <property type="evidence" value="ECO:0007669"/>
    <property type="project" value="InterPro"/>
</dbReference>
<dbReference type="InterPro" id="IPR000999">
    <property type="entry name" value="RNase_III_dom"/>
</dbReference>
<feature type="domain" description="RNase III" evidence="1">
    <location>
        <begin position="72"/>
        <end position="214"/>
    </location>
</feature>
<dbReference type="EMBL" id="KV419424">
    <property type="protein sequence ID" value="KZS89952.1"/>
    <property type="molecule type" value="Genomic_DNA"/>
</dbReference>
<name>A0A164QTG9_9AGAM</name>
<keyword evidence="3" id="KW-1185">Reference proteome</keyword>
<evidence type="ECO:0000259" key="1">
    <source>
        <dbReference type="SMART" id="SM00535"/>
    </source>
</evidence>
<gene>
    <name evidence="2" type="ORF">SISNIDRAFT_488809</name>
</gene>
<dbReference type="GO" id="GO:0006396">
    <property type="term" value="P:RNA processing"/>
    <property type="evidence" value="ECO:0007669"/>
    <property type="project" value="InterPro"/>
</dbReference>